<name>A0A1X3D2N9_9NEIS</name>
<dbReference type="GO" id="GO:0008662">
    <property type="term" value="F:1-phosphofructokinase activity"/>
    <property type="evidence" value="ECO:0007669"/>
    <property type="project" value="UniProtKB-UniRule"/>
</dbReference>
<evidence type="ECO:0000256" key="1">
    <source>
        <dbReference type="ARBA" id="ARBA00010688"/>
    </source>
</evidence>
<reference evidence="11" key="1">
    <citation type="submission" date="2017-01" db="EMBL/GenBank/DDBJ databases">
        <authorList>
            <person name="Wolfgang W.J."/>
            <person name="Cole J."/>
            <person name="Wroblewski D."/>
            <person name="Mcginnis J."/>
            <person name="Musser K.A."/>
        </authorList>
    </citation>
    <scope>NUCLEOTIDE SEQUENCE [LARGE SCALE GENOMIC DNA]</scope>
    <source>
        <strain evidence="11">DSM 19151</strain>
    </source>
</reference>
<dbReference type="GeneID" id="94580250"/>
<evidence type="ECO:0000256" key="2">
    <source>
        <dbReference type="ARBA" id="ARBA00022679"/>
    </source>
</evidence>
<comment type="function">
    <text evidence="8">Catalyzes the ATP-dependent phosphorylation of fructose-l-phosphate to fructose-l,6-bisphosphate.</text>
</comment>
<dbReference type="InterPro" id="IPR022463">
    <property type="entry name" value="1-PFruKinase"/>
</dbReference>
<dbReference type="EMBL" id="MTBO01000041">
    <property type="protein sequence ID" value="OSI14180.1"/>
    <property type="molecule type" value="Genomic_DNA"/>
</dbReference>
<dbReference type="Proteomes" id="UP000193118">
    <property type="component" value="Unassembled WGS sequence"/>
</dbReference>
<evidence type="ECO:0000313" key="11">
    <source>
        <dbReference type="Proteomes" id="UP000193118"/>
    </source>
</evidence>
<dbReference type="STRING" id="194197.BWD09_11130"/>
<feature type="domain" description="Carbohydrate kinase PfkB" evidence="9">
    <location>
        <begin position="24"/>
        <end position="292"/>
    </location>
</feature>
<evidence type="ECO:0000256" key="3">
    <source>
        <dbReference type="ARBA" id="ARBA00022741"/>
    </source>
</evidence>
<keyword evidence="11" id="KW-1185">Reference proteome</keyword>
<gene>
    <name evidence="10" type="ORF">BWD09_11130</name>
</gene>
<evidence type="ECO:0000256" key="5">
    <source>
        <dbReference type="ARBA" id="ARBA00022840"/>
    </source>
</evidence>
<dbReference type="RefSeq" id="WP_085366883.1">
    <property type="nucleotide sequence ID" value="NZ_CAUJPZ010000056.1"/>
</dbReference>
<dbReference type="GO" id="GO:0005524">
    <property type="term" value="F:ATP binding"/>
    <property type="evidence" value="ECO:0007669"/>
    <property type="project" value="UniProtKB-UniRule"/>
</dbReference>
<keyword evidence="2 7" id="KW-0808">Transferase</keyword>
<dbReference type="PANTHER" id="PTHR46566">
    <property type="entry name" value="1-PHOSPHOFRUCTOKINASE-RELATED"/>
    <property type="match status" value="1"/>
</dbReference>
<dbReference type="CDD" id="cd01164">
    <property type="entry name" value="FruK_PfkB_like"/>
    <property type="match status" value="1"/>
</dbReference>
<comment type="catalytic activity">
    <reaction evidence="6 8">
        <text>beta-D-fructose 1-phosphate + ATP = beta-D-fructose 1,6-bisphosphate + ADP + H(+)</text>
        <dbReference type="Rhea" id="RHEA:14213"/>
        <dbReference type="ChEBI" id="CHEBI:15378"/>
        <dbReference type="ChEBI" id="CHEBI:30616"/>
        <dbReference type="ChEBI" id="CHEBI:32966"/>
        <dbReference type="ChEBI" id="CHEBI:138881"/>
        <dbReference type="ChEBI" id="CHEBI:456216"/>
        <dbReference type="EC" id="2.7.1.56"/>
    </reaction>
</comment>
<keyword evidence="3 8" id="KW-0547">Nucleotide-binding</keyword>
<dbReference type="Gene3D" id="3.40.1190.20">
    <property type="match status" value="1"/>
</dbReference>
<dbReference type="FunFam" id="3.40.1190.20:FF:000001">
    <property type="entry name" value="Phosphofructokinase"/>
    <property type="match status" value="1"/>
</dbReference>
<dbReference type="NCBIfam" id="TIGR03828">
    <property type="entry name" value="pfkB"/>
    <property type="match status" value="1"/>
</dbReference>
<dbReference type="GO" id="GO:0005829">
    <property type="term" value="C:cytosol"/>
    <property type="evidence" value="ECO:0007669"/>
    <property type="project" value="TreeGrafter"/>
</dbReference>
<proteinExistence type="inferred from homology"/>
<dbReference type="PIRSF" id="PIRSF000535">
    <property type="entry name" value="1PFK/6PFK/LacC"/>
    <property type="match status" value="1"/>
</dbReference>
<comment type="similarity">
    <text evidence="1 7 8">Belongs to the carbohydrate kinase PfkB family.</text>
</comment>
<dbReference type="PANTHER" id="PTHR46566:SF5">
    <property type="entry name" value="1-PHOSPHOFRUCTOKINASE"/>
    <property type="match status" value="1"/>
</dbReference>
<dbReference type="PROSITE" id="PS00584">
    <property type="entry name" value="PFKB_KINASES_2"/>
    <property type="match status" value="1"/>
</dbReference>
<dbReference type="InterPro" id="IPR017583">
    <property type="entry name" value="Tagatose/fructose_Pkinase"/>
</dbReference>
<evidence type="ECO:0000256" key="8">
    <source>
        <dbReference type="RuleBase" id="RU369061"/>
    </source>
</evidence>
<dbReference type="GO" id="GO:0016052">
    <property type="term" value="P:carbohydrate catabolic process"/>
    <property type="evidence" value="ECO:0007669"/>
    <property type="project" value="UniProtKB-ARBA"/>
</dbReference>
<dbReference type="GO" id="GO:0044281">
    <property type="term" value="P:small molecule metabolic process"/>
    <property type="evidence" value="ECO:0007669"/>
    <property type="project" value="UniProtKB-ARBA"/>
</dbReference>
<accession>A0A1X3D2N9</accession>
<dbReference type="InterPro" id="IPR002173">
    <property type="entry name" value="Carboh/pur_kinase_PfkB_CS"/>
</dbReference>
<evidence type="ECO:0000313" key="10">
    <source>
        <dbReference type="EMBL" id="OSI14180.1"/>
    </source>
</evidence>
<evidence type="ECO:0000256" key="6">
    <source>
        <dbReference type="ARBA" id="ARBA00047745"/>
    </source>
</evidence>
<dbReference type="SUPFAM" id="SSF53613">
    <property type="entry name" value="Ribokinase-like"/>
    <property type="match status" value="1"/>
</dbReference>
<dbReference type="InterPro" id="IPR011611">
    <property type="entry name" value="PfkB_dom"/>
</dbReference>
<evidence type="ECO:0000256" key="7">
    <source>
        <dbReference type="PIRNR" id="PIRNR000535"/>
    </source>
</evidence>
<dbReference type="InterPro" id="IPR029056">
    <property type="entry name" value="Ribokinase-like"/>
</dbReference>
<keyword evidence="5 8" id="KW-0067">ATP-binding</keyword>
<evidence type="ECO:0000259" key="9">
    <source>
        <dbReference type="Pfam" id="PF00294"/>
    </source>
</evidence>
<evidence type="ECO:0000256" key="4">
    <source>
        <dbReference type="ARBA" id="ARBA00022777"/>
    </source>
</evidence>
<organism evidence="10 11">
    <name type="scientific">Neisseria dentiae</name>
    <dbReference type="NCBI Taxonomy" id="194197"/>
    <lineage>
        <taxon>Bacteria</taxon>
        <taxon>Pseudomonadati</taxon>
        <taxon>Pseudomonadota</taxon>
        <taxon>Betaproteobacteria</taxon>
        <taxon>Neisseriales</taxon>
        <taxon>Neisseriaceae</taxon>
        <taxon>Neisseria</taxon>
    </lineage>
</organism>
<sequence length="308" mass="32288">MAKFLCITLNPAIDFTVSLDVLQIGAVNRQQAAEQHAAGKGLNVAQILRDLGHEVTVSGFLGNDNAGLFRQHFESQGFRDEFVYVGGETRLNVKIAEASGRMTDINGKGFIVGDADKAALSAKIAPLATEADYVAVCGSLPQQFSPEDLQDLLACLKKANPKLAIDTSGAALAAAVACSPFLIKPNSEELQESFGLAAGTTEEQAQALANLPQPVEHLVLSMGENGVNWWHQGRCLHAGAAPVEVKSTVGAGDTLLAGILHGLASGHSPEETLQTAAALAAHAVSQIGFGIPDQERLSALKQHISIQK</sequence>
<dbReference type="AlphaFoldDB" id="A0A1X3D2N9"/>
<dbReference type="NCBIfam" id="TIGR03168">
    <property type="entry name" value="1-PFK"/>
    <property type="match status" value="1"/>
</dbReference>
<dbReference type="PROSITE" id="PS00583">
    <property type="entry name" value="PFKB_KINASES_1"/>
    <property type="match status" value="1"/>
</dbReference>
<comment type="caution">
    <text evidence="10">The sequence shown here is derived from an EMBL/GenBank/DDBJ whole genome shotgun (WGS) entry which is preliminary data.</text>
</comment>
<dbReference type="OrthoDB" id="9801219at2"/>
<keyword evidence="4 8" id="KW-0418">Kinase</keyword>
<protein>
    <recommendedName>
        <fullName evidence="7">Phosphofructokinase</fullName>
    </recommendedName>
</protein>
<dbReference type="Pfam" id="PF00294">
    <property type="entry name" value="PfkB"/>
    <property type="match status" value="1"/>
</dbReference>